<comment type="caution">
    <text evidence="1">The sequence shown here is derived from an EMBL/GenBank/DDBJ whole genome shotgun (WGS) entry which is preliminary data.</text>
</comment>
<dbReference type="Proteomes" id="UP001207468">
    <property type="component" value="Unassembled WGS sequence"/>
</dbReference>
<gene>
    <name evidence="1" type="ORF">F5148DRAFT_86413</name>
</gene>
<proteinExistence type="predicted"/>
<reference evidence="1" key="1">
    <citation type="submission" date="2021-03" db="EMBL/GenBank/DDBJ databases">
        <title>Evolutionary priming and transition to the ectomycorrhizal habit in an iconic lineage of mushroom-forming fungi: is preadaptation a requirement?</title>
        <authorList>
            <consortium name="DOE Joint Genome Institute"/>
            <person name="Looney B.P."/>
            <person name="Miyauchi S."/>
            <person name="Morin E."/>
            <person name="Drula E."/>
            <person name="Courty P.E."/>
            <person name="Chicoki N."/>
            <person name="Fauchery L."/>
            <person name="Kohler A."/>
            <person name="Kuo A."/>
            <person name="LaButti K."/>
            <person name="Pangilinan J."/>
            <person name="Lipzen A."/>
            <person name="Riley R."/>
            <person name="Andreopoulos W."/>
            <person name="He G."/>
            <person name="Johnson J."/>
            <person name="Barry K.W."/>
            <person name="Grigoriev I.V."/>
            <person name="Nagy L."/>
            <person name="Hibbett D."/>
            <person name="Henrissat B."/>
            <person name="Matheny P.B."/>
            <person name="Labbe J."/>
            <person name="Martin A.F."/>
        </authorList>
    </citation>
    <scope>NUCLEOTIDE SEQUENCE</scope>
    <source>
        <strain evidence="1">BPL698</strain>
    </source>
</reference>
<organism evidence="1 2">
    <name type="scientific">Russula earlei</name>
    <dbReference type="NCBI Taxonomy" id="71964"/>
    <lineage>
        <taxon>Eukaryota</taxon>
        <taxon>Fungi</taxon>
        <taxon>Dikarya</taxon>
        <taxon>Basidiomycota</taxon>
        <taxon>Agaricomycotina</taxon>
        <taxon>Agaricomycetes</taxon>
        <taxon>Russulales</taxon>
        <taxon>Russulaceae</taxon>
        <taxon>Russula</taxon>
    </lineage>
</organism>
<protein>
    <submittedName>
        <fullName evidence="1">Uncharacterized protein</fullName>
    </submittedName>
</protein>
<name>A0ACC0U7G9_9AGAM</name>
<dbReference type="EMBL" id="JAGFNK010000116">
    <property type="protein sequence ID" value="KAI9507648.1"/>
    <property type="molecule type" value="Genomic_DNA"/>
</dbReference>
<evidence type="ECO:0000313" key="1">
    <source>
        <dbReference type="EMBL" id="KAI9507648.1"/>
    </source>
</evidence>
<keyword evidence="2" id="KW-1185">Reference proteome</keyword>
<sequence>MIQYPPAREVPVQLVVELSFIPFFFFFSHFSPSLLLLYSLYAALGGFRSLLSLPISPTLPFLLSIHAIDAVFSLFIFRALPYISTLPPNMMMLVLHPSRPNPSLPSSYSTSRNNAKLQGIK</sequence>
<accession>A0ACC0U7G9</accession>
<evidence type="ECO:0000313" key="2">
    <source>
        <dbReference type="Proteomes" id="UP001207468"/>
    </source>
</evidence>